<reference evidence="1 2" key="1">
    <citation type="submission" date="2018-05" db="EMBL/GenBank/DDBJ databases">
        <title>Zavarzinia sp. HR-AS.</title>
        <authorList>
            <person name="Lee Y."/>
            <person name="Jeon C.O."/>
        </authorList>
    </citation>
    <scope>NUCLEOTIDE SEQUENCE [LARGE SCALE GENOMIC DNA]</scope>
    <source>
        <strain evidence="1 2">HR-AS</strain>
    </source>
</reference>
<evidence type="ECO:0000313" key="1">
    <source>
        <dbReference type="EMBL" id="PWR24985.1"/>
    </source>
</evidence>
<name>A0A317EIC3_9PROT</name>
<dbReference type="AlphaFoldDB" id="A0A317EIC3"/>
<dbReference type="RefSeq" id="WP_109902977.1">
    <property type="nucleotide sequence ID" value="NZ_QGLE01000002.1"/>
</dbReference>
<dbReference type="InterPro" id="IPR038996">
    <property type="entry name" value="Gp14"/>
</dbReference>
<proteinExistence type="predicted"/>
<sequence>MDPFTASALLAGSAGLQAVSSIQQGNAAASAANWNAGQMDAAATRTLAATNAEEDRLRRQQAQELGRQRAAFAESGLAPSGSVLDVMTESATNAELDALTLRYRGQVEANDLRNQGSITRWQGRQARRAGYIGAGAALLSGASSFAGMPGLGSAGGIAKGAKDFGTVAGAYSSLPKVM</sequence>
<protein>
    <submittedName>
        <fullName evidence="1">Uncharacterized protein</fullName>
    </submittedName>
</protein>
<dbReference type="Pfam" id="PF24072">
    <property type="entry name" value="T7_gp14"/>
    <property type="match status" value="1"/>
</dbReference>
<keyword evidence="2" id="KW-1185">Reference proteome</keyword>
<dbReference type="EMBL" id="QGLE01000002">
    <property type="protein sequence ID" value="PWR24985.1"/>
    <property type="molecule type" value="Genomic_DNA"/>
</dbReference>
<accession>A0A317EIC3</accession>
<gene>
    <name evidence="1" type="ORF">DKG74_04240</name>
</gene>
<dbReference type="Proteomes" id="UP000245461">
    <property type="component" value="Unassembled WGS sequence"/>
</dbReference>
<comment type="caution">
    <text evidence="1">The sequence shown here is derived from an EMBL/GenBank/DDBJ whole genome shotgun (WGS) entry which is preliminary data.</text>
</comment>
<evidence type="ECO:0000313" key="2">
    <source>
        <dbReference type="Proteomes" id="UP000245461"/>
    </source>
</evidence>
<organism evidence="1 2">
    <name type="scientific">Zavarzinia aquatilis</name>
    <dbReference type="NCBI Taxonomy" id="2211142"/>
    <lineage>
        <taxon>Bacteria</taxon>
        <taxon>Pseudomonadati</taxon>
        <taxon>Pseudomonadota</taxon>
        <taxon>Alphaproteobacteria</taxon>
        <taxon>Rhodospirillales</taxon>
        <taxon>Zavarziniaceae</taxon>
        <taxon>Zavarzinia</taxon>
    </lineage>
</organism>